<dbReference type="Gene3D" id="2.30.42.10">
    <property type="match status" value="1"/>
</dbReference>
<protein>
    <submittedName>
        <fullName evidence="3">C-terminal processing protease CtpA/Prc</fullName>
    </submittedName>
</protein>
<dbReference type="GO" id="GO:0030288">
    <property type="term" value="C:outer membrane-bounded periplasmic space"/>
    <property type="evidence" value="ECO:0007669"/>
    <property type="project" value="TreeGrafter"/>
</dbReference>
<dbReference type="InterPro" id="IPR029045">
    <property type="entry name" value="ClpP/crotonase-like_dom_sf"/>
</dbReference>
<feature type="domain" description="Tail specific protease" evidence="2">
    <location>
        <begin position="208"/>
        <end position="414"/>
    </location>
</feature>
<dbReference type="Proteomes" id="UP000574769">
    <property type="component" value="Unassembled WGS sequence"/>
</dbReference>
<dbReference type="Gene3D" id="3.90.226.10">
    <property type="entry name" value="2-enoyl-CoA Hydratase, Chain A, domain 1"/>
    <property type="match status" value="1"/>
</dbReference>
<accession>A0A7W7EWB8</accession>
<sequence length="481" mass="50331">MRHERFGAMLALAAMLAGCGGDGGSSASTANGSSSGGGTASTPAPTASGCSLRERQDWAAAQLREWYLFPETLPASLSPAAYSTVDDYIDALTKTARDQSKDRYFTHLASIKEENAYYDSGESAGFGFRISIGSGNSALTVTESFEGAPALAAGIDRGAQIVGIGTTSSDVRSIAAITAADPTYGIGNALGPDTTGTTRVFRLQTANGGTRDVSVAKAVYTLTPISSRYGVQIINDGDQKVGYINLRTFITTADAQLRSAFDGFRQQGITRVIIDLRYNGGGLVDTAELAGDLLGGNRQASDVFSYTTFRPEKSANNETRYFRPQSQSIAPTRIAFIGTRGTASASELLINAMSPYLNGAMALVGTNTYGKPVGQIALDRAQCDDRLRVIAFATQNSARQGGYYTGLASTLGTTCQASDDLSRPMGDPAEASTRAALDFLAGRSCTAITARGGDATAFAADRELVRAARPSAAQREVPGLF</sequence>
<dbReference type="PANTHER" id="PTHR32060">
    <property type="entry name" value="TAIL-SPECIFIC PROTEASE"/>
    <property type="match status" value="1"/>
</dbReference>
<gene>
    <name evidence="3" type="ORF">GGQ96_000473</name>
</gene>
<keyword evidence="4" id="KW-1185">Reference proteome</keyword>
<dbReference type="GO" id="GO:0007165">
    <property type="term" value="P:signal transduction"/>
    <property type="evidence" value="ECO:0007669"/>
    <property type="project" value="TreeGrafter"/>
</dbReference>
<feature type="compositionally biased region" description="Low complexity" evidence="1">
    <location>
        <begin position="40"/>
        <end position="49"/>
    </location>
</feature>
<organism evidence="3 4">
    <name type="scientific">Sphingomonas abaci</name>
    <dbReference type="NCBI Taxonomy" id="237611"/>
    <lineage>
        <taxon>Bacteria</taxon>
        <taxon>Pseudomonadati</taxon>
        <taxon>Pseudomonadota</taxon>
        <taxon>Alphaproteobacteria</taxon>
        <taxon>Sphingomonadales</taxon>
        <taxon>Sphingomonadaceae</taxon>
        <taxon>Sphingomonas</taxon>
    </lineage>
</organism>
<dbReference type="AlphaFoldDB" id="A0A7W7EWB8"/>
<reference evidence="3 4" key="1">
    <citation type="submission" date="2020-08" db="EMBL/GenBank/DDBJ databases">
        <title>Genomic Encyclopedia of Type Strains, Phase IV (KMG-IV): sequencing the most valuable type-strain genomes for metagenomic binning, comparative biology and taxonomic classification.</title>
        <authorList>
            <person name="Goeker M."/>
        </authorList>
    </citation>
    <scope>NUCLEOTIDE SEQUENCE [LARGE SCALE GENOMIC DNA]</scope>
    <source>
        <strain evidence="3 4">DSM 15867</strain>
    </source>
</reference>
<evidence type="ECO:0000313" key="4">
    <source>
        <dbReference type="Proteomes" id="UP000574769"/>
    </source>
</evidence>
<dbReference type="GO" id="GO:0004175">
    <property type="term" value="F:endopeptidase activity"/>
    <property type="evidence" value="ECO:0007669"/>
    <property type="project" value="TreeGrafter"/>
</dbReference>
<dbReference type="Gene3D" id="3.30.750.170">
    <property type="match status" value="1"/>
</dbReference>
<dbReference type="SMART" id="SM00245">
    <property type="entry name" value="TSPc"/>
    <property type="match status" value="1"/>
</dbReference>
<dbReference type="SUPFAM" id="SSF52096">
    <property type="entry name" value="ClpP/crotonase"/>
    <property type="match status" value="1"/>
</dbReference>
<evidence type="ECO:0000256" key="1">
    <source>
        <dbReference type="SAM" id="MobiDB-lite"/>
    </source>
</evidence>
<dbReference type="InterPro" id="IPR005151">
    <property type="entry name" value="Tail-specific_protease"/>
</dbReference>
<comment type="caution">
    <text evidence="3">The sequence shown here is derived from an EMBL/GenBank/DDBJ whole genome shotgun (WGS) entry which is preliminary data.</text>
</comment>
<dbReference type="GO" id="GO:0006508">
    <property type="term" value="P:proteolysis"/>
    <property type="evidence" value="ECO:0007669"/>
    <property type="project" value="UniProtKB-KW"/>
</dbReference>
<proteinExistence type="predicted"/>
<dbReference type="Pfam" id="PF03572">
    <property type="entry name" value="Peptidase_S41"/>
    <property type="match status" value="1"/>
</dbReference>
<dbReference type="PANTHER" id="PTHR32060:SF30">
    <property type="entry name" value="CARBOXY-TERMINAL PROCESSING PROTEASE CTPA"/>
    <property type="match status" value="1"/>
</dbReference>
<dbReference type="PROSITE" id="PS51257">
    <property type="entry name" value="PROKAR_LIPOPROTEIN"/>
    <property type="match status" value="1"/>
</dbReference>
<keyword evidence="3" id="KW-0645">Protease</keyword>
<name>A0A7W7EWB8_9SPHN</name>
<keyword evidence="3" id="KW-0378">Hydrolase</keyword>
<feature type="region of interest" description="Disordered" evidence="1">
    <location>
        <begin position="25"/>
        <end position="49"/>
    </location>
</feature>
<evidence type="ECO:0000259" key="2">
    <source>
        <dbReference type="SMART" id="SM00245"/>
    </source>
</evidence>
<dbReference type="InterPro" id="IPR036034">
    <property type="entry name" value="PDZ_sf"/>
</dbReference>
<dbReference type="EMBL" id="JACHNY010000001">
    <property type="protein sequence ID" value="MBB4616367.1"/>
    <property type="molecule type" value="Genomic_DNA"/>
</dbReference>
<dbReference type="GO" id="GO:0008236">
    <property type="term" value="F:serine-type peptidase activity"/>
    <property type="evidence" value="ECO:0007669"/>
    <property type="project" value="InterPro"/>
</dbReference>
<evidence type="ECO:0000313" key="3">
    <source>
        <dbReference type="EMBL" id="MBB4616367.1"/>
    </source>
</evidence>
<dbReference type="CDD" id="cd07561">
    <property type="entry name" value="Peptidase_S41_CPP_like"/>
    <property type="match status" value="1"/>
</dbReference>